<dbReference type="STRING" id="456442.Mboo_1431"/>
<dbReference type="Gene3D" id="2.60.40.1120">
    <property type="entry name" value="Carboxypeptidase-like, regulatory domain"/>
    <property type="match status" value="1"/>
</dbReference>
<keyword evidence="1" id="KW-1133">Transmembrane helix</keyword>
<dbReference type="AlphaFoldDB" id="A7I888"/>
<dbReference type="PANTHER" id="PTHR36194">
    <property type="entry name" value="S-LAYER-LIKE PROTEIN"/>
    <property type="match status" value="1"/>
</dbReference>
<dbReference type="EMBL" id="CP000780">
    <property type="protein sequence ID" value="ABS55949.1"/>
    <property type="molecule type" value="Genomic_DNA"/>
</dbReference>
<dbReference type="OrthoDB" id="112164at2157"/>
<feature type="domain" description="PEGA" evidence="2">
    <location>
        <begin position="151"/>
        <end position="219"/>
    </location>
</feature>
<dbReference type="PANTHER" id="PTHR36194:SF1">
    <property type="entry name" value="S-LAYER-LIKE PROTEIN"/>
    <property type="match status" value="1"/>
</dbReference>
<evidence type="ECO:0000259" key="2">
    <source>
        <dbReference type="Pfam" id="PF08308"/>
    </source>
</evidence>
<name>A7I888_METB6</name>
<evidence type="ECO:0000313" key="4">
    <source>
        <dbReference type="Proteomes" id="UP000002408"/>
    </source>
</evidence>
<dbReference type="KEGG" id="mbn:Mboo_1431"/>
<accession>A7I888</accession>
<keyword evidence="1" id="KW-0472">Membrane</keyword>
<dbReference type="Pfam" id="PF08308">
    <property type="entry name" value="PEGA"/>
    <property type="match status" value="2"/>
</dbReference>
<dbReference type="HOGENOM" id="CLU_851554_0_0_2"/>
<reference evidence="4" key="1">
    <citation type="journal article" date="2015" name="Microbiology">
        <title>Genome of Methanoregula boonei 6A8 reveals adaptations to oligotrophic peatland environments.</title>
        <authorList>
            <person name="Braeuer S."/>
            <person name="Cadillo-Quiroz H."/>
            <person name="Kyrpides N."/>
            <person name="Woyke T."/>
            <person name="Goodwin L."/>
            <person name="Detter C."/>
            <person name="Podell S."/>
            <person name="Yavitt J.B."/>
            <person name="Zinder S.H."/>
        </authorList>
    </citation>
    <scope>NUCLEOTIDE SEQUENCE [LARGE SCALE GENOMIC DNA]</scope>
    <source>
        <strain evidence="4">DSM 21154 / JCM 14090 / 6A8</strain>
    </source>
</reference>
<dbReference type="Proteomes" id="UP000002408">
    <property type="component" value="Chromosome"/>
</dbReference>
<sequence precursor="true">MICAGLLLLFFVLACGAAASSIQSYIGDTVHLSGYCPTSQTVYLFLTGPNLPANGVALDNINERADQGGFTQVSVDSNDRWQYDWGTGSIGGRLDAGTYTVWAVDGPNDLANLNQAQYSMISVTLSEPGLGSVSASNSPGSTVTVAESEPGILNVSSVPEDASVVVNGNYQGRSPISIPGISPGTYSVNVSRFNYETLSTTATVESGATTEVTATLRPKTGTLSINTTPEGANITLDGVFAGLSPLTLNGVFAGNHTVNATLEGYIPSESVVSVIADQSVTSTLPLAKPAFSLLPVSLTPIPAIVPLAACAGAIILFVFFRPRKGL</sequence>
<evidence type="ECO:0000313" key="3">
    <source>
        <dbReference type="EMBL" id="ABS55949.1"/>
    </source>
</evidence>
<dbReference type="eggNOG" id="arCOG03264">
    <property type="taxonomic scope" value="Archaea"/>
</dbReference>
<evidence type="ECO:0000256" key="1">
    <source>
        <dbReference type="SAM" id="Phobius"/>
    </source>
</evidence>
<dbReference type="GeneID" id="25393923"/>
<organism evidence="3 4">
    <name type="scientific">Methanoregula boonei (strain DSM 21154 / JCM 14090 / 6A8)</name>
    <dbReference type="NCBI Taxonomy" id="456442"/>
    <lineage>
        <taxon>Archaea</taxon>
        <taxon>Methanobacteriati</taxon>
        <taxon>Methanobacteriota</taxon>
        <taxon>Stenosarchaea group</taxon>
        <taxon>Methanomicrobia</taxon>
        <taxon>Methanomicrobiales</taxon>
        <taxon>Methanoregulaceae</taxon>
        <taxon>Methanoregula</taxon>
    </lineage>
</organism>
<keyword evidence="4" id="KW-1185">Reference proteome</keyword>
<dbReference type="RefSeq" id="WP_012106982.1">
    <property type="nucleotide sequence ID" value="NC_009712.1"/>
</dbReference>
<dbReference type="InterPro" id="IPR013229">
    <property type="entry name" value="PEGA"/>
</dbReference>
<keyword evidence="1" id="KW-0812">Transmembrane</keyword>
<gene>
    <name evidence="3" type="ordered locus">Mboo_1431</name>
</gene>
<proteinExistence type="predicted"/>
<feature type="transmembrane region" description="Helical" evidence="1">
    <location>
        <begin position="301"/>
        <end position="320"/>
    </location>
</feature>
<protein>
    <submittedName>
        <fullName evidence="3">PEGA domain protein</fullName>
    </submittedName>
</protein>
<feature type="domain" description="PEGA" evidence="2">
    <location>
        <begin position="221"/>
        <end position="287"/>
    </location>
</feature>